<evidence type="ECO:0000313" key="4">
    <source>
        <dbReference type="Proteomes" id="UP000755104"/>
    </source>
</evidence>
<comment type="caution">
    <text evidence="3">The sequence shown here is derived from an EMBL/GenBank/DDBJ whole genome shotgun (WGS) entry which is preliminary data.</text>
</comment>
<dbReference type="Gene3D" id="3.40.50.720">
    <property type="entry name" value="NAD(P)-binding Rossmann-like Domain"/>
    <property type="match status" value="1"/>
</dbReference>
<gene>
    <name evidence="3" type="ORF">K3174_03670</name>
</gene>
<evidence type="ECO:0000256" key="2">
    <source>
        <dbReference type="ARBA" id="ARBA00023002"/>
    </source>
</evidence>
<sequence length="291" mass="31113">MMIVMTGGTQGLGRVAASHIRAGKSAIMGARGSGASQDNWQHRPLDLASLGSVREFVSGLPNEPITHLVLNAGGQRPDIAQRTEDGFESTFATNHLAHYLLLRLAMPRLAEGARIVITTSGTHDPAEKTGVPPPRHADAELLAHPENEPDADRSATVAGMRAYSASKLCNLMTALYLARSQEARAGGWSVFAYDPGLTPGTGLVRDQHWAVRKLVWPLLPIMIRFSNDMNTLEDAGRGLAELATSAQAPTGRTYAALRKGCLNWPDPSALALDEAAQNKLWVDSARLVGIG</sequence>
<dbReference type="Proteomes" id="UP000755104">
    <property type="component" value="Unassembled WGS sequence"/>
</dbReference>
<keyword evidence="4" id="KW-1185">Reference proteome</keyword>
<proteinExistence type="inferred from homology"/>
<comment type="similarity">
    <text evidence="1">Belongs to the short-chain dehydrogenases/reductases (SDR) family.</text>
</comment>
<dbReference type="InterPro" id="IPR002347">
    <property type="entry name" value="SDR_fam"/>
</dbReference>
<protein>
    <submittedName>
        <fullName evidence="3">SDR family NAD(P)-dependent oxidoreductase</fullName>
    </submittedName>
</protein>
<evidence type="ECO:0000313" key="3">
    <source>
        <dbReference type="EMBL" id="MBX7481614.1"/>
    </source>
</evidence>
<dbReference type="InterPro" id="IPR036291">
    <property type="entry name" value="NAD(P)-bd_dom_sf"/>
</dbReference>
<reference evidence="3 4" key="1">
    <citation type="submission" date="2021-08" db="EMBL/GenBank/DDBJ databases">
        <title>Comparative Genomics Analysis of the Genus Qipengyuania Reveals Extensive Genetic Diversity and Metabolic Versatility, Including the Description of Fifteen Novel Species.</title>
        <authorList>
            <person name="Liu Y."/>
        </authorList>
    </citation>
    <scope>NUCLEOTIDE SEQUENCE [LARGE SCALE GENOMIC DNA]</scope>
    <source>
        <strain evidence="3 4">6D47A</strain>
    </source>
</reference>
<keyword evidence="2" id="KW-0560">Oxidoreductase</keyword>
<dbReference type="EMBL" id="JAIGNO010000002">
    <property type="protein sequence ID" value="MBX7481614.1"/>
    <property type="molecule type" value="Genomic_DNA"/>
</dbReference>
<dbReference type="PANTHER" id="PTHR24320:SF152">
    <property type="entry name" value="SHORT-CHAIN DEHYDROGENASE_REDUCTASE FAMILY PROTEIN"/>
    <property type="match status" value="1"/>
</dbReference>
<dbReference type="RefSeq" id="WP_221555633.1">
    <property type="nucleotide sequence ID" value="NZ_JAIGNO010000002.1"/>
</dbReference>
<name>A0ABS7J2R6_9SPHN</name>
<evidence type="ECO:0000256" key="1">
    <source>
        <dbReference type="ARBA" id="ARBA00006484"/>
    </source>
</evidence>
<organism evidence="3 4">
    <name type="scientific">Qipengyuania qiaonensis</name>
    <dbReference type="NCBI Taxonomy" id="2867240"/>
    <lineage>
        <taxon>Bacteria</taxon>
        <taxon>Pseudomonadati</taxon>
        <taxon>Pseudomonadota</taxon>
        <taxon>Alphaproteobacteria</taxon>
        <taxon>Sphingomonadales</taxon>
        <taxon>Erythrobacteraceae</taxon>
        <taxon>Qipengyuania</taxon>
    </lineage>
</organism>
<accession>A0ABS7J2R6</accession>
<dbReference type="Pfam" id="PF00106">
    <property type="entry name" value="adh_short"/>
    <property type="match status" value="1"/>
</dbReference>
<dbReference type="PANTHER" id="PTHR24320">
    <property type="entry name" value="RETINOL DEHYDROGENASE"/>
    <property type="match status" value="1"/>
</dbReference>
<dbReference type="SUPFAM" id="SSF51735">
    <property type="entry name" value="NAD(P)-binding Rossmann-fold domains"/>
    <property type="match status" value="1"/>
</dbReference>